<organism evidence="1 2">
    <name type="scientific">Candidatus Collierbacteria bacterium GW2011_GWC2_43_12</name>
    <dbReference type="NCBI Taxonomy" id="1618390"/>
    <lineage>
        <taxon>Bacteria</taxon>
        <taxon>Candidatus Collieribacteriota</taxon>
    </lineage>
</organism>
<proteinExistence type="predicted"/>
<dbReference type="Proteomes" id="UP000033980">
    <property type="component" value="Unassembled WGS sequence"/>
</dbReference>
<sequence length="178" mass="19649">LNPLIQIFRGYDARRKSDLYKLKNAFESYYVDHDCYPATDVLQMCGSNILDPYLKVIPCDPQDGTPYSLTLIPSDSVCPQQYAIYSTLMRPGDSQANIPDCPQIMAVTSPNMSYVDIVEGCSAIELCPAYYGCSNGMCTSVARDRKPTCAPNYCDPDCGGVNCAKKVRGKYVNECVAF</sequence>
<dbReference type="Gene3D" id="3.30.700.10">
    <property type="entry name" value="Glycoprotein, Type 4 Pilin"/>
    <property type="match status" value="1"/>
</dbReference>
<protein>
    <submittedName>
        <fullName evidence="1">Uncharacterized protein</fullName>
    </submittedName>
</protein>
<name>A0A0G1FBN9_9BACT</name>
<comment type="caution">
    <text evidence="1">The sequence shown here is derived from an EMBL/GenBank/DDBJ whole genome shotgun (WGS) entry which is preliminary data.</text>
</comment>
<dbReference type="AlphaFoldDB" id="A0A0G1FBN9"/>
<feature type="non-terminal residue" evidence="1">
    <location>
        <position position="1"/>
    </location>
</feature>
<evidence type="ECO:0000313" key="1">
    <source>
        <dbReference type="EMBL" id="KKS92541.1"/>
    </source>
</evidence>
<reference evidence="1 2" key="1">
    <citation type="journal article" date="2015" name="Nature">
        <title>rRNA introns, odd ribosomes, and small enigmatic genomes across a large radiation of phyla.</title>
        <authorList>
            <person name="Brown C.T."/>
            <person name="Hug L.A."/>
            <person name="Thomas B.C."/>
            <person name="Sharon I."/>
            <person name="Castelle C.J."/>
            <person name="Singh A."/>
            <person name="Wilkins M.J."/>
            <person name="Williams K.H."/>
            <person name="Banfield J.F."/>
        </authorList>
    </citation>
    <scope>NUCLEOTIDE SEQUENCE [LARGE SCALE GENOMIC DNA]</scope>
</reference>
<accession>A0A0G1FBN9</accession>
<gene>
    <name evidence="1" type="ORF">UV68_C0043G0001</name>
</gene>
<evidence type="ECO:0000313" key="2">
    <source>
        <dbReference type="Proteomes" id="UP000033980"/>
    </source>
</evidence>
<dbReference type="EMBL" id="LCFK01000043">
    <property type="protein sequence ID" value="KKS92541.1"/>
    <property type="molecule type" value="Genomic_DNA"/>
</dbReference>
<dbReference type="SUPFAM" id="SSF54523">
    <property type="entry name" value="Pili subunits"/>
    <property type="match status" value="1"/>
</dbReference>
<dbReference type="InterPro" id="IPR045584">
    <property type="entry name" value="Pilin-like"/>
</dbReference>